<evidence type="ECO:0000256" key="1">
    <source>
        <dbReference type="SAM" id="Phobius"/>
    </source>
</evidence>
<feature type="transmembrane region" description="Helical" evidence="1">
    <location>
        <begin position="12"/>
        <end position="32"/>
    </location>
</feature>
<comment type="caution">
    <text evidence="2">The sequence shown here is derived from an EMBL/GenBank/DDBJ whole genome shotgun (WGS) entry which is preliminary data.</text>
</comment>
<proteinExistence type="predicted"/>
<dbReference type="NCBIfam" id="NF033879">
    <property type="entry name" value="smalltalk"/>
    <property type="match status" value="1"/>
</dbReference>
<dbReference type="Proteomes" id="UP000022082">
    <property type="component" value="Unassembled WGS sequence"/>
</dbReference>
<gene>
    <name evidence="2" type="ORF">M136_1897</name>
</gene>
<evidence type="ECO:0000313" key="2">
    <source>
        <dbReference type="EMBL" id="EXZ28883.1"/>
    </source>
</evidence>
<protein>
    <submittedName>
        <fullName evidence="2">Putative membrane protein</fullName>
    </submittedName>
</protein>
<reference evidence="2 3" key="1">
    <citation type="submission" date="2014-02" db="EMBL/GenBank/DDBJ databases">
        <authorList>
            <person name="Sears C."/>
            <person name="Carroll K."/>
            <person name="Sack B.R."/>
            <person name="Qadri F."/>
            <person name="Myers L.L."/>
            <person name="Chung G.-T."/>
            <person name="Escheverria P."/>
            <person name="Fraser C.M."/>
            <person name="Sadzewicz L."/>
            <person name="Shefchek K.A."/>
            <person name="Tallon L."/>
            <person name="Das S.P."/>
            <person name="Daugherty S."/>
            <person name="Mongodin E.F."/>
        </authorList>
    </citation>
    <scope>NUCLEOTIDE SEQUENCE [LARGE SCALE GENOMIC DNA]</scope>
    <source>
        <strain evidence="2 3">S36L11</strain>
    </source>
</reference>
<dbReference type="Pfam" id="PF20096">
    <property type="entry name" value="DUF6486"/>
    <property type="match status" value="1"/>
</dbReference>
<keyword evidence="1" id="KW-0812">Transmembrane</keyword>
<name>A0A015XAY0_BACFG</name>
<dbReference type="PATRIC" id="fig|1339327.3.peg.2531"/>
<sequence length="38" mass="3916">MKGGMKNMKKTGWNIILKLIIAVASAVAGVIGGQAMTL</sequence>
<keyword evidence="1" id="KW-0472">Membrane</keyword>
<keyword evidence="1" id="KW-1133">Transmembrane helix</keyword>
<evidence type="ECO:0000313" key="3">
    <source>
        <dbReference type="Proteomes" id="UP000022082"/>
    </source>
</evidence>
<accession>A0A015XAY0</accession>
<dbReference type="EMBL" id="JGDJ01000184">
    <property type="protein sequence ID" value="EXZ28883.1"/>
    <property type="molecule type" value="Genomic_DNA"/>
</dbReference>
<organism evidence="2 3">
    <name type="scientific">Bacteroides fragilis str. S36L11</name>
    <dbReference type="NCBI Taxonomy" id="1339327"/>
    <lineage>
        <taxon>Bacteria</taxon>
        <taxon>Pseudomonadati</taxon>
        <taxon>Bacteroidota</taxon>
        <taxon>Bacteroidia</taxon>
        <taxon>Bacteroidales</taxon>
        <taxon>Bacteroidaceae</taxon>
        <taxon>Bacteroides</taxon>
    </lineage>
</organism>
<dbReference type="AlphaFoldDB" id="A0A015XAY0"/>
<dbReference type="InterPro" id="IPR045505">
    <property type="entry name" value="DUF6486"/>
</dbReference>